<dbReference type="EMBL" id="BAFK01000003">
    <property type="protein sequence ID" value="GAB57750.1"/>
    <property type="molecule type" value="Genomic_DNA"/>
</dbReference>
<dbReference type="AlphaFoldDB" id="I1DUM2"/>
<comment type="caution">
    <text evidence="1">The sequence shown here is derived from an EMBL/GenBank/DDBJ whole genome shotgun (WGS) entry which is preliminary data.</text>
</comment>
<dbReference type="Proteomes" id="UP000004374">
    <property type="component" value="Unassembled WGS sequence"/>
</dbReference>
<proteinExistence type="predicted"/>
<accession>I1DUM2</accession>
<evidence type="ECO:0000313" key="2">
    <source>
        <dbReference type="Proteomes" id="UP000004374"/>
    </source>
</evidence>
<keyword evidence="2" id="KW-1185">Reference proteome</keyword>
<gene>
    <name evidence="1" type="ORF">RNAN_0719</name>
</gene>
<protein>
    <submittedName>
        <fullName evidence="1">Uncharacterized protein</fullName>
    </submittedName>
</protein>
<reference evidence="1 2" key="1">
    <citation type="journal article" date="2012" name="J. Bacteriol.">
        <title>Genome Sequence of the Protease-Producing Bacterium Rheinheimera nanhaiensis E407-8T, Isolated from Deep-Sea Sediment of the South China Sea.</title>
        <authorList>
            <person name="Zhang X.-Y."/>
            <person name="Zhang Y.-J."/>
            <person name="Qin Q.-L."/>
            <person name="Xie B.-B."/>
            <person name="Chen X.-L."/>
            <person name="Zhou B.-C."/>
            <person name="Zhang Y.-Z."/>
        </authorList>
    </citation>
    <scope>NUCLEOTIDE SEQUENCE [LARGE SCALE GENOMIC DNA]</scope>
    <source>
        <strain evidence="1 2">E407-8</strain>
    </source>
</reference>
<organism evidence="1 2">
    <name type="scientific">Rheinheimera nanhaiensis E407-8</name>
    <dbReference type="NCBI Taxonomy" id="562729"/>
    <lineage>
        <taxon>Bacteria</taxon>
        <taxon>Pseudomonadati</taxon>
        <taxon>Pseudomonadota</taxon>
        <taxon>Gammaproteobacteria</taxon>
        <taxon>Chromatiales</taxon>
        <taxon>Chromatiaceae</taxon>
        <taxon>Rheinheimera</taxon>
    </lineage>
</organism>
<evidence type="ECO:0000313" key="1">
    <source>
        <dbReference type="EMBL" id="GAB57750.1"/>
    </source>
</evidence>
<sequence>MKAIKANVKAKAAVMAVFFLARYRTVATKLLKTLEISYS</sequence>
<name>I1DUM2_9GAMM</name>